<comment type="caution">
    <text evidence="2">The sequence shown here is derived from an EMBL/GenBank/DDBJ whole genome shotgun (WGS) entry which is preliminary data.</text>
</comment>
<proteinExistence type="predicted"/>
<dbReference type="VEuPathDB" id="TriTrypDB:C3747_187g2"/>
<gene>
    <name evidence="2" type="ORF">C4B63_59g112</name>
</gene>
<evidence type="ECO:0000313" key="3">
    <source>
        <dbReference type="Proteomes" id="UP000246121"/>
    </source>
</evidence>
<dbReference type="VEuPathDB" id="TriTrypDB:TcCL_NonESM07470"/>
<dbReference type="AlphaFoldDB" id="A0A2V2V335"/>
<name>A0A2V2V335_TRYCR</name>
<sequence length="180" mass="19991">MLASLSRNEFGKLEFDFITCTICPAMKTIVMPTSGTTLEMRILLSNILGLTVESVEFYRKETKGFFPVLDESMGPGHYYVLLRIRGGKGGFRKQLEKKGRAFARARRLRGSNQTAAHPTPTKGAEVDLSKETEGKERELTEKTSSGEEILQSNTVLICKIRDAVRIGVKRTIESLVCTGT</sequence>
<organism evidence="2 3">
    <name type="scientific">Trypanosoma cruzi</name>
    <dbReference type="NCBI Taxonomy" id="5693"/>
    <lineage>
        <taxon>Eukaryota</taxon>
        <taxon>Discoba</taxon>
        <taxon>Euglenozoa</taxon>
        <taxon>Kinetoplastea</taxon>
        <taxon>Metakinetoplastina</taxon>
        <taxon>Trypanosomatida</taxon>
        <taxon>Trypanosomatidae</taxon>
        <taxon>Trypanosoma</taxon>
        <taxon>Schizotrypanum</taxon>
    </lineage>
</organism>
<dbReference type="VEuPathDB" id="TriTrypDB:C4B63_59g112"/>
<dbReference type="VEuPathDB" id="TriTrypDB:TcYC6_0065320"/>
<dbReference type="EMBL" id="PRFA01000059">
    <property type="protein sequence ID" value="PWU89478.1"/>
    <property type="molecule type" value="Genomic_DNA"/>
</dbReference>
<dbReference type="Proteomes" id="UP000246121">
    <property type="component" value="Unassembled WGS sequence"/>
</dbReference>
<evidence type="ECO:0000313" key="2">
    <source>
        <dbReference type="EMBL" id="PWU89478.1"/>
    </source>
</evidence>
<dbReference type="VEuPathDB" id="TriTrypDB:BCY84_01844"/>
<reference evidence="2 3" key="1">
    <citation type="journal article" date="2018" name="Microb. Genom.">
        <title>Expanding an expanded genome: long-read sequencing of Trypanosoma cruzi.</title>
        <authorList>
            <person name="Berna L."/>
            <person name="Rodriguez M."/>
            <person name="Chiribao M.L."/>
            <person name="Parodi-Talice A."/>
            <person name="Pita S."/>
            <person name="Rijo G."/>
            <person name="Alvarez-Valin F."/>
            <person name="Robello C."/>
        </authorList>
    </citation>
    <scope>NUCLEOTIDE SEQUENCE [LARGE SCALE GENOMIC DNA]</scope>
    <source>
        <strain evidence="2 3">Dm28c</strain>
    </source>
</reference>
<feature type="compositionally biased region" description="Basic and acidic residues" evidence="1">
    <location>
        <begin position="124"/>
        <end position="145"/>
    </location>
</feature>
<accession>A0A2V2V335</accession>
<feature type="region of interest" description="Disordered" evidence="1">
    <location>
        <begin position="106"/>
        <end position="145"/>
    </location>
</feature>
<evidence type="ECO:0000256" key="1">
    <source>
        <dbReference type="SAM" id="MobiDB-lite"/>
    </source>
</evidence>
<dbReference type="OrthoDB" id="261359at2759"/>
<dbReference type="VEuPathDB" id="TriTrypDB:TcBrA4_0112960"/>
<dbReference type="VEuPathDB" id="TriTrypDB:TcCLB.506321.260"/>
<dbReference type="VEuPathDB" id="TriTrypDB:TcG_07063"/>
<protein>
    <submittedName>
        <fullName evidence="2">Uncharacterized protein</fullName>
    </submittedName>
</protein>